<sequence length="239" mass="24748">MSSKLLKVMAGAGLGAAALLICAPGTALADDAPPGHEYNKGYIYTEPKGVKPGHKFKILLKCEHPVQRPWVWSKITGKLWLKPVEENGGWEPEHPQAPDDGQPEDPGQPENPGQPSQPPGQPTPPPNGGQPGVPQDGPPQAETDEPDQGGEGGQAAYGNEAKYWAWAEVPWKTGPGHYAAKGACGNGRIVVLPRGSVDGGEGGASTDPSRTAAGASLLGAAALGGFLLIRRRRTDGSPA</sequence>
<evidence type="ECO:0000256" key="2">
    <source>
        <dbReference type="SAM" id="SignalP"/>
    </source>
</evidence>
<feature type="compositionally biased region" description="Pro residues" evidence="1">
    <location>
        <begin position="115"/>
        <end position="128"/>
    </location>
</feature>
<dbReference type="EMBL" id="JADPUN010000177">
    <property type="protein sequence ID" value="MBF9131012.1"/>
    <property type="molecule type" value="Genomic_DNA"/>
</dbReference>
<protein>
    <recommendedName>
        <fullName evidence="5">Gram-positive cocci surface proteins LPxTG domain-containing protein</fullName>
    </recommendedName>
</protein>
<name>A0ABS0GXT6_9ACTN</name>
<feature type="region of interest" description="Disordered" evidence="1">
    <location>
        <begin position="85"/>
        <end position="155"/>
    </location>
</feature>
<dbReference type="Proteomes" id="UP000638560">
    <property type="component" value="Unassembled WGS sequence"/>
</dbReference>
<organism evidence="3 4">
    <name type="scientific">Plantactinospora alkalitolerans</name>
    <dbReference type="NCBI Taxonomy" id="2789879"/>
    <lineage>
        <taxon>Bacteria</taxon>
        <taxon>Bacillati</taxon>
        <taxon>Actinomycetota</taxon>
        <taxon>Actinomycetes</taxon>
        <taxon>Micromonosporales</taxon>
        <taxon>Micromonosporaceae</taxon>
        <taxon>Plantactinospora</taxon>
    </lineage>
</organism>
<accession>A0ABS0GXT6</accession>
<evidence type="ECO:0000256" key="1">
    <source>
        <dbReference type="SAM" id="MobiDB-lite"/>
    </source>
</evidence>
<comment type="caution">
    <text evidence="3">The sequence shown here is derived from an EMBL/GenBank/DDBJ whole genome shotgun (WGS) entry which is preliminary data.</text>
</comment>
<proteinExistence type="predicted"/>
<gene>
    <name evidence="3" type="ORF">I0C86_18905</name>
</gene>
<evidence type="ECO:0008006" key="5">
    <source>
        <dbReference type="Google" id="ProtNLM"/>
    </source>
</evidence>
<keyword evidence="2" id="KW-0732">Signal</keyword>
<evidence type="ECO:0000313" key="3">
    <source>
        <dbReference type="EMBL" id="MBF9131012.1"/>
    </source>
</evidence>
<evidence type="ECO:0000313" key="4">
    <source>
        <dbReference type="Proteomes" id="UP000638560"/>
    </source>
</evidence>
<keyword evidence="4" id="KW-1185">Reference proteome</keyword>
<dbReference type="RefSeq" id="WP_196202574.1">
    <property type="nucleotide sequence ID" value="NZ_JADPUN010000177.1"/>
</dbReference>
<reference evidence="3 4" key="1">
    <citation type="submission" date="2020-11" db="EMBL/GenBank/DDBJ databases">
        <title>A novel isolate from a Black sea contaminated sediment with potential to produce alkanes: Plantactinospora alkalitolerans sp. nov.</title>
        <authorList>
            <person name="Carro L."/>
            <person name="Veyisoglu A."/>
            <person name="Guven K."/>
            <person name="Schumann P."/>
            <person name="Klenk H.-P."/>
            <person name="Sahin N."/>
        </authorList>
    </citation>
    <scope>NUCLEOTIDE SEQUENCE [LARGE SCALE GENOMIC DNA]</scope>
    <source>
        <strain evidence="3 4">S1510</strain>
    </source>
</reference>
<feature type="chain" id="PRO_5045441700" description="Gram-positive cocci surface proteins LPxTG domain-containing protein" evidence="2">
    <location>
        <begin position="30"/>
        <end position="239"/>
    </location>
</feature>
<feature type="compositionally biased region" description="Low complexity" evidence="1">
    <location>
        <begin position="98"/>
        <end position="114"/>
    </location>
</feature>
<feature type="signal peptide" evidence="2">
    <location>
        <begin position="1"/>
        <end position="29"/>
    </location>
</feature>